<dbReference type="EMBL" id="JAFLQW010000104">
    <property type="protein sequence ID" value="MBO0348306.1"/>
    <property type="molecule type" value="Genomic_DNA"/>
</dbReference>
<dbReference type="Proteomes" id="UP000664844">
    <property type="component" value="Unassembled WGS sequence"/>
</dbReference>
<organism evidence="1 2">
    <name type="scientific">Phormidium pseudopriestleyi FRX01</name>
    <dbReference type="NCBI Taxonomy" id="1759528"/>
    <lineage>
        <taxon>Bacteria</taxon>
        <taxon>Bacillati</taxon>
        <taxon>Cyanobacteriota</taxon>
        <taxon>Cyanophyceae</taxon>
        <taxon>Oscillatoriophycideae</taxon>
        <taxon>Oscillatoriales</taxon>
        <taxon>Oscillatoriaceae</taxon>
        <taxon>Phormidium</taxon>
    </lineage>
</organism>
<accession>A0ABS3FMH9</accession>
<evidence type="ECO:0000313" key="1">
    <source>
        <dbReference type="EMBL" id="MBO0348306.1"/>
    </source>
</evidence>
<proteinExistence type="predicted"/>
<protein>
    <submittedName>
        <fullName evidence="1">Uncharacterized protein</fullName>
    </submittedName>
</protein>
<evidence type="ECO:0000313" key="2">
    <source>
        <dbReference type="Proteomes" id="UP000664844"/>
    </source>
</evidence>
<comment type="caution">
    <text evidence="1">The sequence shown here is derived from an EMBL/GenBank/DDBJ whole genome shotgun (WGS) entry which is preliminary data.</text>
</comment>
<keyword evidence="2" id="KW-1185">Reference proteome</keyword>
<dbReference type="RefSeq" id="WP_207086859.1">
    <property type="nucleotide sequence ID" value="NZ_JAFLQW010000104.1"/>
</dbReference>
<sequence>MKSEKILFSLVLMGLIGLIVPLGGLNAAEVSRQGLAVESATLIAKGDRQLDLDNVPRSVQSAVISDLSRRQNIPERQIRITEATRQTWPDSCLGLSGPNEFCSQVRTDGWRMVLTENNNRWVYRTDDTGRTVRLESGQNAASTELPRSVSDAVLQAVSSRARMSINNFRIVKAVRQTWPDGCLGVPQAGSMCTQALVEGWEVTVISDRAAGQRWIYRTDNSGRTVILSEAYDGRSSLPRSGPNAGLQNAANRPLMNSSQIPTHEMPGPLTRGIIFRAISSGGITGQTYETVLMNNGTLMQVLQGPGNANDSGRRVARISPLQVQEFRRLLSQQQFDRYNGLNVYQSRGSADYITVTLSSRSSTIRYADMSQEQLPVNLQPVIQSWNRIVSQIGR</sequence>
<name>A0ABS3FMH9_9CYAN</name>
<reference evidence="1 2" key="1">
    <citation type="submission" date="2021-03" db="EMBL/GenBank/DDBJ databases">
        <title>Metabolic Capacity of the Antarctic Cyanobacterium Phormidium pseudopriestleyi that Sustains Oxygenic Photosynthesis in the Presence of Hydrogen Sulfide.</title>
        <authorList>
            <person name="Lumian J.E."/>
            <person name="Jungblut A.D."/>
            <person name="Dillon M.L."/>
            <person name="Hawes I."/>
            <person name="Doran P.T."/>
            <person name="Mackey T.J."/>
            <person name="Dick G.J."/>
            <person name="Grettenberger C.L."/>
            <person name="Sumner D.Y."/>
        </authorList>
    </citation>
    <scope>NUCLEOTIDE SEQUENCE [LARGE SCALE GENOMIC DNA]</scope>
    <source>
        <strain evidence="1 2">FRX01</strain>
    </source>
</reference>
<gene>
    <name evidence="1" type="ORF">J0895_04140</name>
</gene>